<keyword evidence="2" id="KW-0805">Transcription regulation</keyword>
<feature type="compositionally biased region" description="Polar residues" evidence="6">
    <location>
        <begin position="246"/>
        <end position="257"/>
    </location>
</feature>
<proteinExistence type="predicted"/>
<dbReference type="Gene3D" id="2.170.150.80">
    <property type="entry name" value="NAC domain"/>
    <property type="match status" value="1"/>
</dbReference>
<keyword evidence="4" id="KW-0804">Transcription</keyword>
<reference evidence="9" key="3">
    <citation type="submission" date="2021-05" db="UniProtKB">
        <authorList>
            <consortium name="EnsemblPlants"/>
        </authorList>
    </citation>
    <scope>IDENTIFICATION</scope>
    <source>
        <strain evidence="9">cv. B73</strain>
    </source>
</reference>
<dbReference type="KEGG" id="zma:103643272"/>
<dbReference type="Gramene" id="Zm00001eb041350_T001">
    <property type="protein sequence ID" value="Zm00001eb041350_P001"/>
    <property type="gene ID" value="Zm00001eb041350"/>
</dbReference>
<dbReference type="IntAct" id="A0A1D6KNZ4">
    <property type="interactions" value="1"/>
</dbReference>
<dbReference type="EnsemblPlants" id="Zm00001eb041350_T001">
    <property type="protein sequence ID" value="Zm00001eb041350_P001"/>
    <property type="gene ID" value="Zm00001eb041350"/>
</dbReference>
<evidence type="ECO:0000256" key="2">
    <source>
        <dbReference type="ARBA" id="ARBA00023015"/>
    </source>
</evidence>
<feature type="domain" description="NAC" evidence="7">
    <location>
        <begin position="16"/>
        <end position="174"/>
    </location>
</feature>
<keyword evidence="3" id="KW-0238">DNA-binding</keyword>
<protein>
    <submittedName>
        <fullName evidence="8">NAC (No Apical Meristem) domain transcriptional regulator superfamily protein</fullName>
    </submittedName>
</protein>
<name>A0A1D6KNZ4_MAIZE</name>
<dbReference type="GO" id="GO:0003677">
    <property type="term" value="F:DNA binding"/>
    <property type="evidence" value="ECO:0007669"/>
    <property type="project" value="UniProtKB-KW"/>
</dbReference>
<dbReference type="SUPFAM" id="SSF101941">
    <property type="entry name" value="NAC domain"/>
    <property type="match status" value="1"/>
</dbReference>
<dbReference type="Pfam" id="PF02365">
    <property type="entry name" value="NAM"/>
    <property type="match status" value="1"/>
</dbReference>
<dbReference type="GO" id="GO:0006355">
    <property type="term" value="P:regulation of DNA-templated transcription"/>
    <property type="evidence" value="ECO:0007669"/>
    <property type="project" value="InterPro"/>
</dbReference>
<dbReference type="OrthoDB" id="1883668at2759"/>
<evidence type="ECO:0000313" key="8">
    <source>
        <dbReference type="EMBL" id="ONM04528.1"/>
    </source>
</evidence>
<evidence type="ECO:0000256" key="3">
    <source>
        <dbReference type="ARBA" id="ARBA00023125"/>
    </source>
</evidence>
<organism evidence="8">
    <name type="scientific">Zea mays</name>
    <name type="common">Maize</name>
    <dbReference type="NCBI Taxonomy" id="4577"/>
    <lineage>
        <taxon>Eukaryota</taxon>
        <taxon>Viridiplantae</taxon>
        <taxon>Streptophyta</taxon>
        <taxon>Embryophyta</taxon>
        <taxon>Tracheophyta</taxon>
        <taxon>Spermatophyta</taxon>
        <taxon>Magnoliopsida</taxon>
        <taxon>Liliopsida</taxon>
        <taxon>Poales</taxon>
        <taxon>Poaceae</taxon>
        <taxon>PACMAD clade</taxon>
        <taxon>Panicoideae</taxon>
        <taxon>Andropogonodae</taxon>
        <taxon>Andropogoneae</taxon>
        <taxon>Tripsacinae</taxon>
        <taxon>Zea</taxon>
    </lineage>
</organism>
<dbReference type="SMR" id="A0A1D6KNZ4"/>
<dbReference type="PROSITE" id="PS51005">
    <property type="entry name" value="NAC"/>
    <property type="match status" value="1"/>
</dbReference>
<keyword evidence="5" id="KW-0539">Nucleus</keyword>
<dbReference type="InterPro" id="IPR036093">
    <property type="entry name" value="NAC_dom_sf"/>
</dbReference>
<evidence type="ECO:0000256" key="1">
    <source>
        <dbReference type="ARBA" id="ARBA00004123"/>
    </source>
</evidence>
<dbReference type="InterPro" id="IPR003441">
    <property type="entry name" value="NAC-dom"/>
</dbReference>
<sequence>MEERNGTNMEKSDEILMPGFRFHPTDEELVSFYLKRKVQQKPISIELIRQLDIYKYDPWDLPKLASTGEKEWYFYCPRDRKYRNSVRPNRVTAAGFWKATGTDRPIYSSEGTKCVGLKKSLVFYKGRAARGMKTDWMMHEFRLPSLADPSLPKRPIDKTIPLNDSWTICRIFKKTSSLAQRALSHTWGPPLLGATEADDMINALQSVQASEFALESSLQVAPAAPAAGQFSSRHGLHVHGQHQQKKGTNSPSLDGSSSCKLINFTSSSPSEEGRPQSLSFPVTFPFEVQGTHKTAAAAPVFFGAHPDHHLGGFVVDSSADVNGGIVGGRSQDSSTRKPSNNGFSTSSGDWETAGRVSFPFDLGADSSEEWRCNIPWESLLTPAAVQAELLPH</sequence>
<dbReference type="EMBL" id="CM007647">
    <property type="protein sequence ID" value="ONM04528.1"/>
    <property type="molecule type" value="Genomic_DNA"/>
</dbReference>
<dbReference type="RefSeq" id="XP_008664658.1">
    <property type="nucleotide sequence ID" value="XM_008666436.3"/>
</dbReference>
<dbReference type="PANTHER" id="PTHR31744">
    <property type="entry name" value="PROTEIN CUP-SHAPED COTYLEDON 2-RELATED"/>
    <property type="match status" value="1"/>
</dbReference>
<dbReference type="OMA" id="DDMINAL"/>
<accession>A0A1D6KNZ4</accession>
<feature type="compositionally biased region" description="Polar residues" evidence="6">
    <location>
        <begin position="330"/>
        <end position="348"/>
    </location>
</feature>
<dbReference type="eggNOG" id="ENOG502QRAX">
    <property type="taxonomic scope" value="Eukaryota"/>
</dbReference>
<evidence type="ECO:0000256" key="4">
    <source>
        <dbReference type="ARBA" id="ARBA00023163"/>
    </source>
</evidence>
<dbReference type="GeneID" id="103643272"/>
<gene>
    <name evidence="9" type="primary">LOC103643272</name>
    <name evidence="8" type="ORF">ZEAMMB73_Zm00001d032182</name>
</gene>
<keyword evidence="10" id="KW-1185">Reference proteome</keyword>
<feature type="region of interest" description="Disordered" evidence="6">
    <location>
        <begin position="324"/>
        <end position="348"/>
    </location>
</feature>
<dbReference type="Proteomes" id="UP000007305">
    <property type="component" value="Chromosome 1"/>
</dbReference>
<comment type="subcellular location">
    <subcellularLocation>
        <location evidence="1">Nucleus</location>
    </subcellularLocation>
</comment>
<feature type="compositionally biased region" description="Basic residues" evidence="6">
    <location>
        <begin position="235"/>
        <end position="245"/>
    </location>
</feature>
<dbReference type="PaxDb" id="4577-GRMZM2G152543_P01"/>
<dbReference type="GO" id="GO:0099402">
    <property type="term" value="P:plant organ development"/>
    <property type="evidence" value="ECO:0007669"/>
    <property type="project" value="UniProtKB-ARBA"/>
</dbReference>
<evidence type="ECO:0000259" key="7">
    <source>
        <dbReference type="PROSITE" id="PS51005"/>
    </source>
</evidence>
<evidence type="ECO:0000256" key="6">
    <source>
        <dbReference type="SAM" id="MobiDB-lite"/>
    </source>
</evidence>
<dbReference type="PANTHER" id="PTHR31744:SF55">
    <property type="entry name" value="OS08G0436700 PROTEIN"/>
    <property type="match status" value="1"/>
</dbReference>
<evidence type="ECO:0000313" key="9">
    <source>
        <dbReference type="EnsemblPlants" id="Zm00001eb041350_P001"/>
    </source>
</evidence>
<reference evidence="9" key="2">
    <citation type="submission" date="2019-07" db="EMBL/GenBank/DDBJ databases">
        <authorList>
            <person name="Seetharam A."/>
            <person name="Woodhouse M."/>
            <person name="Cannon E."/>
        </authorList>
    </citation>
    <scope>NUCLEOTIDE SEQUENCE [LARGE SCALE GENOMIC DNA]</scope>
    <source>
        <strain evidence="9">cv. B73</strain>
    </source>
</reference>
<evidence type="ECO:0000256" key="5">
    <source>
        <dbReference type="ARBA" id="ARBA00023242"/>
    </source>
</evidence>
<dbReference type="FunFam" id="2.170.150.80:FF:000007">
    <property type="entry name" value="NAC domain-containing protein 35"/>
    <property type="match status" value="1"/>
</dbReference>
<reference evidence="8 10" key="1">
    <citation type="submission" date="2015-12" db="EMBL/GenBank/DDBJ databases">
        <title>Update maize B73 reference genome by single molecule sequencing technologies.</title>
        <authorList>
            <consortium name="Maize Genome Sequencing Project"/>
            <person name="Ware D."/>
        </authorList>
    </citation>
    <scope>NUCLEOTIDE SEQUENCE [LARGE SCALE GENOMIC DNA]</scope>
    <source>
        <strain evidence="10">cv. B73</strain>
        <tissue evidence="8">Seedling</tissue>
    </source>
</reference>
<feature type="region of interest" description="Disordered" evidence="6">
    <location>
        <begin position="235"/>
        <end position="257"/>
    </location>
</feature>
<evidence type="ECO:0000313" key="10">
    <source>
        <dbReference type="Proteomes" id="UP000007305"/>
    </source>
</evidence>
<dbReference type="AlphaFoldDB" id="A0A1D6KNZ4"/>
<dbReference type="GO" id="GO:0005634">
    <property type="term" value="C:nucleus"/>
    <property type="evidence" value="ECO:0007669"/>
    <property type="project" value="UniProtKB-SubCell"/>
</dbReference>